<dbReference type="EMBL" id="BAABGT010000086">
    <property type="protein sequence ID" value="GAA4554884.1"/>
    <property type="molecule type" value="Genomic_DNA"/>
</dbReference>
<protein>
    <recommendedName>
        <fullName evidence="4">Mce-associated membrane protein</fullName>
    </recommendedName>
</protein>
<sequence>MELRRVNYSENYRERARGRHWVGGIAAVAIGAAVVVGAYFIGQESRTVPVVEPAASPAGPKAAVAWPAVASPDPVLSATSWLHAYRTVTAQDAAASAWIDRVMPVVTGQLADSYEQAREGSSGARWAEFQERGCVTTVEDAGGVIPDEAPRSETVVNVQVSGRVTTICADRQAPPTPDETLGATLSLERGEDGLWRVSRRLY</sequence>
<comment type="caution">
    <text evidence="2">The sequence shown here is derived from an EMBL/GenBank/DDBJ whole genome shotgun (WGS) entry which is preliminary data.</text>
</comment>
<feature type="transmembrane region" description="Helical" evidence="1">
    <location>
        <begin position="21"/>
        <end position="41"/>
    </location>
</feature>
<dbReference type="Proteomes" id="UP001501598">
    <property type="component" value="Unassembled WGS sequence"/>
</dbReference>
<reference evidence="3" key="1">
    <citation type="journal article" date="2019" name="Int. J. Syst. Evol. Microbiol.">
        <title>The Global Catalogue of Microorganisms (GCM) 10K type strain sequencing project: providing services to taxonomists for standard genome sequencing and annotation.</title>
        <authorList>
            <consortium name="The Broad Institute Genomics Platform"/>
            <consortium name="The Broad Institute Genome Sequencing Center for Infectious Disease"/>
            <person name="Wu L."/>
            <person name="Ma J."/>
        </authorList>
    </citation>
    <scope>NUCLEOTIDE SEQUENCE [LARGE SCALE GENOMIC DNA]</scope>
    <source>
        <strain evidence="3">JCM 17906</strain>
    </source>
</reference>
<accession>A0ABP8S0P4</accession>
<keyword evidence="1" id="KW-0812">Transmembrane</keyword>
<proteinExistence type="predicted"/>
<evidence type="ECO:0000256" key="1">
    <source>
        <dbReference type="SAM" id="Phobius"/>
    </source>
</evidence>
<evidence type="ECO:0008006" key="4">
    <source>
        <dbReference type="Google" id="ProtNLM"/>
    </source>
</evidence>
<evidence type="ECO:0000313" key="3">
    <source>
        <dbReference type="Proteomes" id="UP001501598"/>
    </source>
</evidence>
<keyword evidence="1" id="KW-1133">Transmembrane helix</keyword>
<gene>
    <name evidence="2" type="ORF">GCM10023175_54010</name>
</gene>
<name>A0ABP8S0P4_9PSEU</name>
<keyword evidence="1" id="KW-0472">Membrane</keyword>
<organism evidence="2 3">
    <name type="scientific">Pseudonocardia xishanensis</name>
    <dbReference type="NCBI Taxonomy" id="630995"/>
    <lineage>
        <taxon>Bacteria</taxon>
        <taxon>Bacillati</taxon>
        <taxon>Actinomycetota</taxon>
        <taxon>Actinomycetes</taxon>
        <taxon>Pseudonocardiales</taxon>
        <taxon>Pseudonocardiaceae</taxon>
        <taxon>Pseudonocardia</taxon>
    </lineage>
</organism>
<evidence type="ECO:0000313" key="2">
    <source>
        <dbReference type="EMBL" id="GAA4554884.1"/>
    </source>
</evidence>
<keyword evidence="3" id="KW-1185">Reference proteome</keyword>